<sequence length="89" mass="9872">MIYHHESGIILNQGFKLFHLQLTVLVEPNEVEGDEAFIFQSIERSKHGIVFLAGGDDVIPRIKQASNRDVQSFGGVLRKNHLAGIGCSK</sequence>
<protein>
    <submittedName>
        <fullName evidence="1">Uncharacterized protein</fullName>
    </submittedName>
</protein>
<name>A0A645I1B4_9ZZZZ</name>
<reference evidence="1" key="1">
    <citation type="submission" date="2019-08" db="EMBL/GenBank/DDBJ databases">
        <authorList>
            <person name="Kucharzyk K."/>
            <person name="Murdoch R.W."/>
            <person name="Higgins S."/>
            <person name="Loffler F."/>
        </authorList>
    </citation>
    <scope>NUCLEOTIDE SEQUENCE</scope>
</reference>
<proteinExistence type="predicted"/>
<evidence type="ECO:0000313" key="1">
    <source>
        <dbReference type="EMBL" id="MPN44219.1"/>
    </source>
</evidence>
<comment type="caution">
    <text evidence="1">The sequence shown here is derived from an EMBL/GenBank/DDBJ whole genome shotgun (WGS) entry which is preliminary data.</text>
</comment>
<gene>
    <name evidence="1" type="ORF">SDC9_191780</name>
</gene>
<accession>A0A645I1B4</accession>
<dbReference type="AlphaFoldDB" id="A0A645I1B4"/>
<dbReference type="EMBL" id="VSSQ01103181">
    <property type="protein sequence ID" value="MPN44219.1"/>
    <property type="molecule type" value="Genomic_DNA"/>
</dbReference>
<organism evidence="1">
    <name type="scientific">bioreactor metagenome</name>
    <dbReference type="NCBI Taxonomy" id="1076179"/>
    <lineage>
        <taxon>unclassified sequences</taxon>
        <taxon>metagenomes</taxon>
        <taxon>ecological metagenomes</taxon>
    </lineage>
</organism>